<protein>
    <submittedName>
        <fullName evidence="3">Uncharacterized protein</fullName>
    </submittedName>
</protein>
<feature type="region of interest" description="Disordered" evidence="1">
    <location>
        <begin position="38"/>
        <end position="82"/>
    </location>
</feature>
<reference evidence="4" key="1">
    <citation type="journal article" date="2019" name="Int. J. Syst. Evol. Microbiol.">
        <title>The Global Catalogue of Microorganisms (GCM) 10K type strain sequencing project: providing services to taxonomists for standard genome sequencing and annotation.</title>
        <authorList>
            <consortium name="The Broad Institute Genomics Platform"/>
            <consortium name="The Broad Institute Genome Sequencing Center for Infectious Disease"/>
            <person name="Wu L."/>
            <person name="Ma J."/>
        </authorList>
    </citation>
    <scope>NUCLEOTIDE SEQUENCE [LARGE SCALE GENOMIC DNA]</scope>
    <source>
        <strain evidence="4">CGMCC 4.7405</strain>
    </source>
</reference>
<organism evidence="3 4">
    <name type="scientific">Lentzea rhizosphaerae</name>
    <dbReference type="NCBI Taxonomy" id="2041025"/>
    <lineage>
        <taxon>Bacteria</taxon>
        <taxon>Bacillati</taxon>
        <taxon>Actinomycetota</taxon>
        <taxon>Actinomycetes</taxon>
        <taxon>Pseudonocardiales</taxon>
        <taxon>Pseudonocardiaceae</taxon>
        <taxon>Lentzea</taxon>
    </lineage>
</organism>
<keyword evidence="4" id="KW-1185">Reference proteome</keyword>
<accession>A0ABV8BLL0</accession>
<comment type="caution">
    <text evidence="3">The sequence shown here is derived from an EMBL/GenBank/DDBJ whole genome shotgun (WGS) entry which is preliminary data.</text>
</comment>
<dbReference type="EMBL" id="JBHRZI010000010">
    <property type="protein sequence ID" value="MFC3891198.1"/>
    <property type="molecule type" value="Genomic_DNA"/>
</dbReference>
<feature type="chain" id="PRO_5045691581" evidence="2">
    <location>
        <begin position="30"/>
        <end position="82"/>
    </location>
</feature>
<dbReference type="RefSeq" id="WP_382370302.1">
    <property type="nucleotide sequence ID" value="NZ_JBHRZI010000010.1"/>
</dbReference>
<keyword evidence="2" id="KW-0732">Signal</keyword>
<proteinExistence type="predicted"/>
<evidence type="ECO:0000313" key="4">
    <source>
        <dbReference type="Proteomes" id="UP001595690"/>
    </source>
</evidence>
<evidence type="ECO:0000313" key="3">
    <source>
        <dbReference type="EMBL" id="MFC3891198.1"/>
    </source>
</evidence>
<feature type="signal peptide" evidence="2">
    <location>
        <begin position="1"/>
        <end position="29"/>
    </location>
</feature>
<dbReference type="Proteomes" id="UP001595690">
    <property type="component" value="Unassembled WGS sequence"/>
</dbReference>
<gene>
    <name evidence="3" type="ORF">ACFOWZ_06895</name>
</gene>
<feature type="compositionally biased region" description="Polar residues" evidence="1">
    <location>
        <begin position="39"/>
        <end position="82"/>
    </location>
</feature>
<name>A0ABV8BLL0_9PSEU</name>
<evidence type="ECO:0000256" key="1">
    <source>
        <dbReference type="SAM" id="MobiDB-lite"/>
    </source>
</evidence>
<evidence type="ECO:0000256" key="2">
    <source>
        <dbReference type="SAM" id="SignalP"/>
    </source>
</evidence>
<sequence length="82" mass="8471">MTHAALTRIATTVAGTALVFGLGAAVAQAAPERVVADSNPWNSVQVDSNPWNGAQDDSNPWNGTPSDSNPWNGAPASSNPWN</sequence>